<dbReference type="Pfam" id="PF00590">
    <property type="entry name" value="TP_methylase"/>
    <property type="match status" value="1"/>
</dbReference>
<dbReference type="PANTHER" id="PTHR43467:SF2">
    <property type="entry name" value="COBALT-PRECORRIN-2 C(20)-METHYLTRANSFERASE"/>
    <property type="match status" value="1"/>
</dbReference>
<dbReference type="AlphaFoldDB" id="A0A1H3PJE1"/>
<dbReference type="STRING" id="159292.SAMN05192546_106230"/>
<dbReference type="GO" id="GO:0030788">
    <property type="term" value="F:precorrin-2 C20-methyltransferase activity"/>
    <property type="evidence" value="ECO:0007669"/>
    <property type="project" value="InterPro"/>
</dbReference>
<gene>
    <name evidence="9" type="ORF">SAMN05192546_106230</name>
</gene>
<dbReference type="InterPro" id="IPR014776">
    <property type="entry name" value="4pyrrole_Mease_sub2"/>
</dbReference>
<evidence type="ECO:0000256" key="3">
    <source>
        <dbReference type="ARBA" id="ARBA00022573"/>
    </source>
</evidence>
<evidence type="ECO:0000259" key="8">
    <source>
        <dbReference type="Pfam" id="PF00590"/>
    </source>
</evidence>
<dbReference type="Gene3D" id="3.40.1010.10">
    <property type="entry name" value="Cobalt-precorrin-4 Transmethylase, Domain 1"/>
    <property type="match status" value="1"/>
</dbReference>
<dbReference type="InterPro" id="IPR014777">
    <property type="entry name" value="4pyrrole_Mease_sub1"/>
</dbReference>
<feature type="domain" description="Tetrapyrrole methylase" evidence="8">
    <location>
        <begin position="5"/>
        <end position="209"/>
    </location>
</feature>
<keyword evidence="5 9" id="KW-0808">Transferase</keyword>
<accession>A0A1H3PJE1</accession>
<reference evidence="9 10" key="1">
    <citation type="submission" date="2016-10" db="EMBL/GenBank/DDBJ databases">
        <authorList>
            <person name="de Groot N.N."/>
        </authorList>
    </citation>
    <scope>NUCLEOTIDE SEQUENCE [LARGE SCALE GENOMIC DNA]</scope>
    <source>
        <strain evidence="9 10">APO</strain>
    </source>
</reference>
<dbReference type="InterPro" id="IPR006364">
    <property type="entry name" value="CobI/CbiL/CobIJ_dom"/>
</dbReference>
<dbReference type="InterPro" id="IPR012382">
    <property type="entry name" value="CobI/CbiL"/>
</dbReference>
<dbReference type="EMBL" id="FNPV01000006">
    <property type="protein sequence ID" value="SDZ00955.1"/>
    <property type="molecule type" value="Genomic_DNA"/>
</dbReference>
<evidence type="ECO:0000256" key="1">
    <source>
        <dbReference type="ARBA" id="ARBA00004953"/>
    </source>
</evidence>
<keyword evidence="3" id="KW-0169">Cobalamin biosynthesis</keyword>
<dbReference type="UniPathway" id="UPA00148"/>
<dbReference type="PANTHER" id="PTHR43467">
    <property type="entry name" value="COBALT-PRECORRIN-2 C(20)-METHYLTRANSFERASE"/>
    <property type="match status" value="1"/>
</dbReference>
<dbReference type="RefSeq" id="WP_093314054.1">
    <property type="nucleotide sequence ID" value="NZ_FNPV01000006.1"/>
</dbReference>
<dbReference type="OrthoDB" id="9804789at2"/>
<dbReference type="GO" id="GO:0009236">
    <property type="term" value="P:cobalamin biosynthetic process"/>
    <property type="evidence" value="ECO:0007669"/>
    <property type="project" value="UniProtKB-UniRule"/>
</dbReference>
<protein>
    <submittedName>
        <fullName evidence="9">Precorrin-2 C20-methyltransferase /cobalt-factor II C20-methyltransferase</fullName>
    </submittedName>
</protein>
<evidence type="ECO:0000256" key="5">
    <source>
        <dbReference type="ARBA" id="ARBA00022679"/>
    </source>
</evidence>
<dbReference type="CDD" id="cd11645">
    <property type="entry name" value="Precorrin_2_C20_MT"/>
    <property type="match status" value="1"/>
</dbReference>
<keyword evidence="4 9" id="KW-0489">Methyltransferase</keyword>
<evidence type="ECO:0000256" key="4">
    <source>
        <dbReference type="ARBA" id="ARBA00022603"/>
    </source>
</evidence>
<dbReference type="Gene3D" id="3.30.950.10">
    <property type="entry name" value="Methyltransferase, Cobalt-precorrin-4 Transmethylase, Domain 2"/>
    <property type="match status" value="1"/>
</dbReference>
<evidence type="ECO:0000256" key="2">
    <source>
        <dbReference type="ARBA" id="ARBA00005879"/>
    </source>
</evidence>
<keyword evidence="6" id="KW-0949">S-adenosyl-L-methionine</keyword>
<dbReference type="PIRSF" id="PIRSF036427">
    <property type="entry name" value="Precrrn-2_mtase"/>
    <property type="match status" value="1"/>
</dbReference>
<comment type="similarity">
    <text evidence="2 7">Belongs to the precorrin methyltransferase family.</text>
</comment>
<dbReference type="GO" id="GO:0032259">
    <property type="term" value="P:methylation"/>
    <property type="evidence" value="ECO:0007669"/>
    <property type="project" value="UniProtKB-KW"/>
</dbReference>
<dbReference type="SUPFAM" id="SSF53790">
    <property type="entry name" value="Tetrapyrrole methylase"/>
    <property type="match status" value="1"/>
</dbReference>
<comment type="pathway">
    <text evidence="1">Cofactor biosynthesis; adenosylcobalamin biosynthesis.</text>
</comment>
<dbReference type="Proteomes" id="UP000199230">
    <property type="component" value="Unassembled WGS sequence"/>
</dbReference>
<dbReference type="NCBIfam" id="TIGR01467">
    <property type="entry name" value="cobI_cbiL"/>
    <property type="match status" value="1"/>
</dbReference>
<evidence type="ECO:0000256" key="6">
    <source>
        <dbReference type="ARBA" id="ARBA00022691"/>
    </source>
</evidence>
<evidence type="ECO:0000313" key="9">
    <source>
        <dbReference type="EMBL" id="SDZ00955.1"/>
    </source>
</evidence>
<evidence type="ECO:0000313" key="10">
    <source>
        <dbReference type="Proteomes" id="UP000199230"/>
    </source>
</evidence>
<proteinExistence type="inferred from homology"/>
<evidence type="ECO:0000256" key="7">
    <source>
        <dbReference type="PIRNR" id="PIRNR036427"/>
    </source>
</evidence>
<sequence>MKGILTGIGVGPGDPELVTLKAINVIKKTEVLFYPVTKIGSQSAALQIIEPWISAETRVIPLLSQMTSNPEERKAQRLLQSHQIAEVLETGKNAVMITLGDALLYSTYSYVMKTLQEMGYQVSTIPGISAPSAAAASLNLPLTEEDEGLLIWPGTESEEALIHQLERMTDNIALLKVSACREALYKWLKPRQDRICFSLASRLGSKEESLSQDIEILKDPSLPYMSVALLKVKKGKD</sequence>
<dbReference type="InterPro" id="IPR000878">
    <property type="entry name" value="4pyrrol_Mease"/>
</dbReference>
<keyword evidence="10" id="KW-1185">Reference proteome</keyword>
<name>A0A1H3PJE1_9FIRM</name>
<dbReference type="InterPro" id="IPR035996">
    <property type="entry name" value="4pyrrol_Methylase_sf"/>
</dbReference>
<organism evidence="9 10">
    <name type="scientific">Tindallia californiensis</name>
    <dbReference type="NCBI Taxonomy" id="159292"/>
    <lineage>
        <taxon>Bacteria</taxon>
        <taxon>Bacillati</taxon>
        <taxon>Bacillota</taxon>
        <taxon>Clostridia</taxon>
        <taxon>Peptostreptococcales</taxon>
        <taxon>Tindalliaceae</taxon>
        <taxon>Tindallia</taxon>
    </lineage>
</organism>